<proteinExistence type="predicted"/>
<evidence type="ECO:0000313" key="3">
    <source>
        <dbReference type="Proteomes" id="UP000664940"/>
    </source>
</evidence>
<evidence type="ECO:0000256" key="1">
    <source>
        <dbReference type="SAM" id="MobiDB-lite"/>
    </source>
</evidence>
<dbReference type="EMBL" id="JABVXQ010000006">
    <property type="protein sequence ID" value="KAF6104110.1"/>
    <property type="molecule type" value="Genomic_DNA"/>
</dbReference>
<feature type="region of interest" description="Disordered" evidence="1">
    <location>
        <begin position="39"/>
        <end position="104"/>
    </location>
</feature>
<evidence type="ECO:0000313" key="2">
    <source>
        <dbReference type="EMBL" id="KAF6104110.1"/>
    </source>
</evidence>
<reference evidence="2 3" key="1">
    <citation type="journal article" date="2020" name="Nature">
        <title>Six reference-quality genomes reveal evolution of bat adaptations.</title>
        <authorList>
            <person name="Jebb D."/>
            <person name="Huang Z."/>
            <person name="Pippel M."/>
            <person name="Hughes G.M."/>
            <person name="Lavrichenko K."/>
            <person name="Devanna P."/>
            <person name="Winkler S."/>
            <person name="Jermiin L.S."/>
            <person name="Skirmuntt E.C."/>
            <person name="Katzourakis A."/>
            <person name="Burkitt-Gray L."/>
            <person name="Ray D.A."/>
            <person name="Sullivan K.A.M."/>
            <person name="Roscito J.G."/>
            <person name="Kirilenko B.M."/>
            <person name="Davalos L.M."/>
            <person name="Corthals A.P."/>
            <person name="Power M.L."/>
            <person name="Jones G."/>
            <person name="Ransome R.D."/>
            <person name="Dechmann D.K.N."/>
            <person name="Locatelli A.G."/>
            <person name="Puechmaille S.J."/>
            <person name="Fedrigo O."/>
            <person name="Jarvis E.D."/>
            <person name="Hiller M."/>
            <person name="Vernes S.C."/>
            <person name="Myers E.W."/>
            <person name="Teeling E.C."/>
        </authorList>
    </citation>
    <scope>NUCLEOTIDE SEQUENCE [LARGE SCALE GENOMIC DNA]</scope>
    <source>
        <strain evidence="2">Bat1K_MPI-CBG_1</strain>
    </source>
</reference>
<dbReference type="Proteomes" id="UP000664940">
    <property type="component" value="Unassembled WGS sequence"/>
</dbReference>
<organism evidence="2 3">
    <name type="scientific">Phyllostomus discolor</name>
    <name type="common">pale spear-nosed bat</name>
    <dbReference type="NCBI Taxonomy" id="89673"/>
    <lineage>
        <taxon>Eukaryota</taxon>
        <taxon>Metazoa</taxon>
        <taxon>Chordata</taxon>
        <taxon>Craniata</taxon>
        <taxon>Vertebrata</taxon>
        <taxon>Euteleostomi</taxon>
        <taxon>Mammalia</taxon>
        <taxon>Eutheria</taxon>
        <taxon>Laurasiatheria</taxon>
        <taxon>Chiroptera</taxon>
        <taxon>Yangochiroptera</taxon>
        <taxon>Phyllostomidae</taxon>
        <taxon>Phyllostominae</taxon>
        <taxon>Phyllostomus</taxon>
    </lineage>
</organism>
<dbReference type="AlphaFoldDB" id="A0A834E1D7"/>
<accession>A0A834E1D7</accession>
<comment type="caution">
    <text evidence="2">The sequence shown here is derived from an EMBL/GenBank/DDBJ whole genome shotgun (WGS) entry which is preliminary data.</text>
</comment>
<sequence length="149" mass="15908">MWCLPTLLPQGCDCHGQCSLQMSPCLVVISGLNLIHRGSPTNPGTLRGSETGLQFFERDEEQGDAEGLKDQGTTQAGVSGRRVSRGPPTGQPGPAGDPAGHRGRGGYEGGAAMGALHCAFAAPCVWWSLKVIRVPFYKTLFLNELTWQK</sequence>
<name>A0A834E1D7_9CHIR</name>
<gene>
    <name evidence="2" type="ORF">HJG60_011157</name>
</gene>
<protein>
    <submittedName>
        <fullName evidence="2">Uncharacterized protein</fullName>
    </submittedName>
</protein>